<evidence type="ECO:0000313" key="2">
    <source>
        <dbReference type="EMBL" id="SVD72592.1"/>
    </source>
</evidence>
<accession>A0A382XN76</accession>
<feature type="non-terminal residue" evidence="2">
    <location>
        <position position="1"/>
    </location>
</feature>
<evidence type="ECO:0000256" key="1">
    <source>
        <dbReference type="SAM" id="MobiDB-lite"/>
    </source>
</evidence>
<sequence length="37" mass="4238">GRVGRYTLYNVPSLGRLERRKTSSRPRTPSAPSHVWV</sequence>
<gene>
    <name evidence="2" type="ORF">METZ01_LOCUS425446</name>
</gene>
<protein>
    <submittedName>
        <fullName evidence="2">Uncharacterized protein</fullName>
    </submittedName>
</protein>
<dbReference type="AlphaFoldDB" id="A0A382XN76"/>
<dbReference type="EMBL" id="UINC01169184">
    <property type="protein sequence ID" value="SVD72592.1"/>
    <property type="molecule type" value="Genomic_DNA"/>
</dbReference>
<organism evidence="2">
    <name type="scientific">marine metagenome</name>
    <dbReference type="NCBI Taxonomy" id="408172"/>
    <lineage>
        <taxon>unclassified sequences</taxon>
        <taxon>metagenomes</taxon>
        <taxon>ecological metagenomes</taxon>
    </lineage>
</organism>
<name>A0A382XN76_9ZZZZ</name>
<feature type="non-terminal residue" evidence="2">
    <location>
        <position position="37"/>
    </location>
</feature>
<feature type="compositionally biased region" description="Low complexity" evidence="1">
    <location>
        <begin position="25"/>
        <end position="37"/>
    </location>
</feature>
<reference evidence="2" key="1">
    <citation type="submission" date="2018-05" db="EMBL/GenBank/DDBJ databases">
        <authorList>
            <person name="Lanie J.A."/>
            <person name="Ng W.-L."/>
            <person name="Kazmierczak K.M."/>
            <person name="Andrzejewski T.M."/>
            <person name="Davidsen T.M."/>
            <person name="Wayne K.J."/>
            <person name="Tettelin H."/>
            <person name="Glass J.I."/>
            <person name="Rusch D."/>
            <person name="Podicherti R."/>
            <person name="Tsui H.-C.T."/>
            <person name="Winkler M.E."/>
        </authorList>
    </citation>
    <scope>NUCLEOTIDE SEQUENCE</scope>
</reference>
<proteinExistence type="predicted"/>
<feature type="region of interest" description="Disordered" evidence="1">
    <location>
        <begin position="17"/>
        <end position="37"/>
    </location>
</feature>